<keyword evidence="1" id="KW-0472">Membrane</keyword>
<evidence type="ECO:0000313" key="3">
    <source>
        <dbReference type="Proteomes" id="UP001163850"/>
    </source>
</evidence>
<comment type="caution">
    <text evidence="2">The sequence shown here is derived from an EMBL/GenBank/DDBJ whole genome shotgun (WGS) entry which is preliminary data.</text>
</comment>
<reference evidence="2" key="1">
    <citation type="submission" date="2022-08" db="EMBL/GenBank/DDBJ databases">
        <authorList>
            <consortium name="DOE Joint Genome Institute"/>
            <person name="Min B."/>
            <person name="Riley R."/>
            <person name="Sierra-Patev S."/>
            <person name="Naranjo-Ortiz M."/>
            <person name="Looney B."/>
            <person name="Konkel Z."/>
            <person name="Slot J.C."/>
            <person name="Sakamoto Y."/>
            <person name="Steenwyk J.L."/>
            <person name="Rokas A."/>
            <person name="Carro J."/>
            <person name="Camarero S."/>
            <person name="Ferreira P."/>
            <person name="Molpeceres G."/>
            <person name="Ruiz-Duenas F.J."/>
            <person name="Serrano A."/>
            <person name="Henrissat B."/>
            <person name="Drula E."/>
            <person name="Hughes K.W."/>
            <person name="Mata J.L."/>
            <person name="Ishikawa N.K."/>
            <person name="Vargas-Isla R."/>
            <person name="Ushijima S."/>
            <person name="Smith C.A."/>
            <person name="Ahrendt S."/>
            <person name="Andreopoulos W."/>
            <person name="He G."/>
            <person name="Labutti K."/>
            <person name="Lipzen A."/>
            <person name="Ng V."/>
            <person name="Sandor L."/>
            <person name="Barry K."/>
            <person name="Martinez A.T."/>
            <person name="Xiao Y."/>
            <person name="Gibbons J.G."/>
            <person name="Terashima K."/>
            <person name="Hibbett D.S."/>
            <person name="Grigoriev I.V."/>
        </authorList>
    </citation>
    <scope>NUCLEOTIDE SEQUENCE</scope>
    <source>
        <strain evidence="2">TFB7829</strain>
    </source>
</reference>
<evidence type="ECO:0000256" key="1">
    <source>
        <dbReference type="SAM" id="Phobius"/>
    </source>
</evidence>
<dbReference type="AlphaFoldDB" id="A0AA38PN44"/>
<accession>A0AA38PN44</accession>
<protein>
    <submittedName>
        <fullName evidence="2">Uncharacterized protein</fullName>
    </submittedName>
</protein>
<organism evidence="2 3">
    <name type="scientific">Lentinula detonsa</name>
    <dbReference type="NCBI Taxonomy" id="2804962"/>
    <lineage>
        <taxon>Eukaryota</taxon>
        <taxon>Fungi</taxon>
        <taxon>Dikarya</taxon>
        <taxon>Basidiomycota</taxon>
        <taxon>Agaricomycotina</taxon>
        <taxon>Agaricomycetes</taxon>
        <taxon>Agaricomycetidae</taxon>
        <taxon>Agaricales</taxon>
        <taxon>Marasmiineae</taxon>
        <taxon>Omphalotaceae</taxon>
        <taxon>Lentinula</taxon>
    </lineage>
</organism>
<dbReference type="EMBL" id="MU802885">
    <property type="protein sequence ID" value="KAJ3978643.1"/>
    <property type="molecule type" value="Genomic_DNA"/>
</dbReference>
<keyword evidence="1" id="KW-0812">Transmembrane</keyword>
<gene>
    <name evidence="2" type="ORF">F5890DRAFT_1479187</name>
</gene>
<feature type="transmembrane region" description="Helical" evidence="1">
    <location>
        <begin position="21"/>
        <end position="42"/>
    </location>
</feature>
<feature type="transmembrane region" description="Helical" evidence="1">
    <location>
        <begin position="84"/>
        <end position="105"/>
    </location>
</feature>
<proteinExistence type="predicted"/>
<keyword evidence="1" id="KW-1133">Transmembrane helix</keyword>
<sequence>MNGYDEKEGKGTRHRLVNTELNSVLAILSVKASASTLISSIIKPLDNNVKLIVLDRLETLRSKHEHILDGLILDVLLKVNLAQLMLHTLLQQVGCQTTGFVWYCIYAKRMRREKGCPQLCAYAKALQ</sequence>
<evidence type="ECO:0000313" key="2">
    <source>
        <dbReference type="EMBL" id="KAJ3978643.1"/>
    </source>
</evidence>
<dbReference type="Proteomes" id="UP001163850">
    <property type="component" value="Unassembled WGS sequence"/>
</dbReference>
<name>A0AA38PN44_9AGAR</name>